<dbReference type="Pfam" id="PF03382">
    <property type="entry name" value="DUF285"/>
    <property type="match status" value="1"/>
</dbReference>
<evidence type="ECO:0000313" key="1">
    <source>
        <dbReference type="EMBL" id="NYT28582.1"/>
    </source>
</evidence>
<comment type="caution">
    <text evidence="1">The sequence shown here is derived from an EMBL/GenBank/DDBJ whole genome shotgun (WGS) entry which is preliminary data.</text>
</comment>
<protein>
    <submittedName>
        <fullName evidence="1">BspA family leucine-rich repeat surface protein</fullName>
    </submittedName>
</protein>
<evidence type="ECO:0000313" key="2">
    <source>
        <dbReference type="Proteomes" id="UP000568751"/>
    </source>
</evidence>
<dbReference type="InterPro" id="IPR005046">
    <property type="entry name" value="DUF285"/>
</dbReference>
<dbReference type="AlphaFoldDB" id="A0A853F4K9"/>
<dbReference type="EMBL" id="JACCHT010000003">
    <property type="protein sequence ID" value="NYT28582.1"/>
    <property type="molecule type" value="Genomic_DNA"/>
</dbReference>
<dbReference type="Proteomes" id="UP000568751">
    <property type="component" value="Unassembled WGS sequence"/>
</dbReference>
<accession>A0A853F4K9</accession>
<proteinExistence type="predicted"/>
<gene>
    <name evidence="1" type="ORF">H0A76_12410</name>
</gene>
<organism evidence="1 2">
    <name type="scientific">Candidatus Thiodubiliella endoseptemdiera</name>
    <dbReference type="NCBI Taxonomy" id="2738886"/>
    <lineage>
        <taxon>Bacteria</taxon>
        <taxon>Pseudomonadati</taxon>
        <taxon>Pseudomonadota</taxon>
        <taxon>Gammaproteobacteria</taxon>
        <taxon>Candidatus Pseudothioglobaceae</taxon>
        <taxon>Candidatus Thiodubiliella</taxon>
    </lineage>
</organism>
<sequence length="161" mass="19082">MKYGWMFVLAKISQKMYLKWDVEKLIERQNFKDAPVCLIKTYLNGMQPNPTIRANRGTTHLYLLHPTSNRQTEREIKMSKLIKVRNKQEVRKLQRQGVNMETLDVSEIRDASYMFRYQVRFNDDISKWNTSNFTATTCMFNNAKTSTKTYQIGTPKWGKII</sequence>
<name>A0A853F4K9_9GAMM</name>
<reference evidence="1 2" key="1">
    <citation type="submission" date="2020-05" db="EMBL/GenBank/DDBJ databases">
        <title>Horizontal transmission and recombination maintain forever young bacterial symbiont genomes.</title>
        <authorList>
            <person name="Russell S.L."/>
            <person name="Pepper-Tunick E."/>
            <person name="Svedberg J."/>
            <person name="Byrne A."/>
            <person name="Ruelas Castillo J."/>
            <person name="Vollmers C."/>
            <person name="Beinart R.A."/>
            <person name="Corbett-Detig R."/>
        </authorList>
    </citation>
    <scope>NUCLEOTIDE SEQUENCE [LARGE SCALE GENOMIC DNA]</scope>
    <source>
        <strain evidence="1">455</strain>
    </source>
</reference>